<dbReference type="InterPro" id="IPR003877">
    <property type="entry name" value="SPRY_dom"/>
</dbReference>
<dbReference type="Proteomes" id="UP000827092">
    <property type="component" value="Unassembled WGS sequence"/>
</dbReference>
<dbReference type="InterPro" id="IPR050672">
    <property type="entry name" value="FBXO45-Fsn/SPSB_families"/>
</dbReference>
<evidence type="ECO:0000256" key="2">
    <source>
        <dbReference type="SAM" id="MobiDB-lite"/>
    </source>
</evidence>
<accession>A0AAV6TXX8</accession>
<dbReference type="InterPro" id="IPR043136">
    <property type="entry name" value="B30.2/SPRY_sf"/>
</dbReference>
<dbReference type="InterPro" id="IPR035754">
    <property type="entry name" value="SPRY_SPSB3"/>
</dbReference>
<keyword evidence="1" id="KW-0833">Ubl conjugation pathway</keyword>
<evidence type="ECO:0000313" key="5">
    <source>
        <dbReference type="Proteomes" id="UP000827092"/>
    </source>
</evidence>
<dbReference type="Gene3D" id="2.60.120.920">
    <property type="match status" value="1"/>
</dbReference>
<organism evidence="4 5">
    <name type="scientific">Oedothorax gibbosus</name>
    <dbReference type="NCBI Taxonomy" id="931172"/>
    <lineage>
        <taxon>Eukaryota</taxon>
        <taxon>Metazoa</taxon>
        <taxon>Ecdysozoa</taxon>
        <taxon>Arthropoda</taxon>
        <taxon>Chelicerata</taxon>
        <taxon>Arachnida</taxon>
        <taxon>Araneae</taxon>
        <taxon>Araneomorphae</taxon>
        <taxon>Entelegynae</taxon>
        <taxon>Araneoidea</taxon>
        <taxon>Linyphiidae</taxon>
        <taxon>Erigoninae</taxon>
        <taxon>Oedothorax</taxon>
    </lineage>
</organism>
<dbReference type="InterPro" id="IPR013320">
    <property type="entry name" value="ConA-like_dom_sf"/>
</dbReference>
<sequence length="478" mass="52837">MGSIKDLVTETSIPRCKNLIETLFCKSDKTEETNGRIEWTWETPEANDFVNLLNDDKDVKFHRNFSSGTAVVRGAQPMTHDQYFWELKMISPVYGTDMMIGVGTPEASMTQVHDKFISLLGSDKQTWGLSYTGLFHHNGESKSYASRFGQGCTIGVHLDLWNGTLSFYKNKKHLGIASRGLTGKTLYAMASSTAACSGMRIVRSCSFPSSLQFLCCAKLRELIPDEKSVLSTVKMPPGLKVFLENNLGWLLDSRFTECVLYPSLSKRKLHSALKANSDDPLLGNVGSEDEEGYQRQMDGDEEGGYIWIGERPFLLQCTQRMGRLPPPRLGPYGCLRRNAINLLTPAPSESTAAIIFPRSDPRSFMNPRNILGEPIDEVQRRLSEQASSESPADTPISLGGNLLMTPTRILTGQTSSESRIVPPPPPVTIDDCLMVGLMDVTDGEEDDSLDLEKPAKRPRTYNYIVGLSDSEGEDGAAV</sequence>
<evidence type="ECO:0000259" key="3">
    <source>
        <dbReference type="PROSITE" id="PS50188"/>
    </source>
</evidence>
<dbReference type="Pfam" id="PF00622">
    <property type="entry name" value="SPRY"/>
    <property type="match status" value="1"/>
</dbReference>
<feature type="domain" description="B30.2/SPRY" evidence="3">
    <location>
        <begin position="19"/>
        <end position="208"/>
    </location>
</feature>
<dbReference type="EMBL" id="JAFNEN010000833">
    <property type="protein sequence ID" value="KAG8176982.1"/>
    <property type="molecule type" value="Genomic_DNA"/>
</dbReference>
<reference evidence="4 5" key="1">
    <citation type="journal article" date="2022" name="Nat. Ecol. Evol.">
        <title>A masculinizing supergene underlies an exaggerated male reproductive morph in a spider.</title>
        <authorList>
            <person name="Hendrickx F."/>
            <person name="De Corte Z."/>
            <person name="Sonet G."/>
            <person name="Van Belleghem S.M."/>
            <person name="Kostlbacher S."/>
            <person name="Vangestel C."/>
        </authorList>
    </citation>
    <scope>NUCLEOTIDE SEQUENCE [LARGE SCALE GENOMIC DNA]</scope>
    <source>
        <strain evidence="4">W744_W776</strain>
    </source>
</reference>
<name>A0AAV6TXX8_9ARAC</name>
<dbReference type="InterPro" id="IPR001870">
    <property type="entry name" value="B30.2/SPRY"/>
</dbReference>
<evidence type="ECO:0000256" key="1">
    <source>
        <dbReference type="ARBA" id="ARBA00022786"/>
    </source>
</evidence>
<feature type="region of interest" description="Disordered" evidence="2">
    <location>
        <begin position="381"/>
        <end position="401"/>
    </location>
</feature>
<proteinExistence type="predicted"/>
<dbReference type="PANTHER" id="PTHR12245">
    <property type="entry name" value="SPRY DOMAIN CONTAINING SOCS BOX PROTEIN"/>
    <property type="match status" value="1"/>
</dbReference>
<dbReference type="GO" id="GO:0043161">
    <property type="term" value="P:proteasome-mediated ubiquitin-dependent protein catabolic process"/>
    <property type="evidence" value="ECO:0007669"/>
    <property type="project" value="TreeGrafter"/>
</dbReference>
<dbReference type="GO" id="GO:0019005">
    <property type="term" value="C:SCF ubiquitin ligase complex"/>
    <property type="evidence" value="ECO:0007669"/>
    <property type="project" value="TreeGrafter"/>
</dbReference>
<gene>
    <name evidence="4" type="ORF">JTE90_024801</name>
</gene>
<protein>
    <recommendedName>
        <fullName evidence="3">B30.2/SPRY domain-containing protein</fullName>
    </recommendedName>
</protein>
<dbReference type="SMART" id="SM00449">
    <property type="entry name" value="SPRY"/>
    <property type="match status" value="1"/>
</dbReference>
<dbReference type="CDD" id="cd12876">
    <property type="entry name" value="SPRY_SOCS3"/>
    <property type="match status" value="1"/>
</dbReference>
<keyword evidence="5" id="KW-1185">Reference proteome</keyword>
<comment type="caution">
    <text evidence="4">The sequence shown here is derived from an EMBL/GenBank/DDBJ whole genome shotgun (WGS) entry which is preliminary data.</text>
</comment>
<dbReference type="AlphaFoldDB" id="A0AAV6TXX8"/>
<dbReference type="PANTHER" id="PTHR12245:SF5">
    <property type="entry name" value="SPRY DOMAIN-CONTAINING SOCS BOX PROTEIN 3"/>
    <property type="match status" value="1"/>
</dbReference>
<dbReference type="SUPFAM" id="SSF49899">
    <property type="entry name" value="Concanavalin A-like lectins/glucanases"/>
    <property type="match status" value="1"/>
</dbReference>
<evidence type="ECO:0000313" key="4">
    <source>
        <dbReference type="EMBL" id="KAG8176982.1"/>
    </source>
</evidence>
<dbReference type="PROSITE" id="PS50188">
    <property type="entry name" value="B302_SPRY"/>
    <property type="match status" value="1"/>
</dbReference>